<gene>
    <name evidence="4" type="ORF">GNLVRS02_ARAD1D28622g</name>
</gene>
<dbReference type="EMBL" id="HG937694">
    <property type="protein sequence ID" value="CDP38170.1"/>
    <property type="molecule type" value="Genomic_DNA"/>
</dbReference>
<dbReference type="SMART" id="SM00314">
    <property type="entry name" value="RA"/>
    <property type="match status" value="1"/>
</dbReference>
<evidence type="ECO:0000259" key="3">
    <source>
        <dbReference type="PROSITE" id="PS50200"/>
    </source>
</evidence>
<sequence>MYDDGSPYSGKVRDWDADKVARWVGYIGLGMYSSHFTDHNVGGDVLLYLDLSDLKEMGIQSVGHRLRILKAVYELGGRQTSNEDEGEEYDRPRYIPATVRAGKEEPTVHSFAIRDERISYTEGELLRLLESHARLREDLLPIFRAAKESKPLPTPEGNAGGSQGIPTTSGLSPTIASAVPSPTHFGPQMNLKRVRSKKSINSVYAGNNIRSPTDWEESMRKRAGAAPPAPPPSSTSSSIGLSGLSSTGPASTPGASSTGSSGGGGGSTTSPLEPFKSFRVTMEDPCYKVLPAALRKYKITGDWRQYALLVCYGDQERQLGMDEKPLMIFKELQDAGERPVFMLRHMESGTPGSAGHQGVVVGGTPGGVL</sequence>
<feature type="compositionally biased region" description="Gly residues" evidence="1">
    <location>
        <begin position="360"/>
        <end position="369"/>
    </location>
</feature>
<dbReference type="SUPFAM" id="SSF47769">
    <property type="entry name" value="SAM/Pointed domain"/>
    <property type="match status" value="1"/>
</dbReference>
<dbReference type="SUPFAM" id="SSF54236">
    <property type="entry name" value="Ubiquitin-like"/>
    <property type="match status" value="1"/>
</dbReference>
<dbReference type="PANTHER" id="PTHR24135:SF28">
    <property type="entry name" value="LD13733P"/>
    <property type="match status" value="1"/>
</dbReference>
<accession>A0A060TAS9</accession>
<evidence type="ECO:0000259" key="2">
    <source>
        <dbReference type="PROSITE" id="PS50105"/>
    </source>
</evidence>
<dbReference type="Pfam" id="PF00788">
    <property type="entry name" value="RA"/>
    <property type="match status" value="1"/>
</dbReference>
<protein>
    <submittedName>
        <fullName evidence="4">ARAD1D28622p</fullName>
    </submittedName>
</protein>
<dbReference type="InterPro" id="IPR051569">
    <property type="entry name" value="SHANK"/>
</dbReference>
<reference evidence="4" key="2">
    <citation type="submission" date="2014-06" db="EMBL/GenBank/DDBJ databases">
        <title>The complete genome of Blastobotrys (Arxula) adeninivorans LS3 - a yeast of biotechnological interest.</title>
        <authorList>
            <person name="Kunze G."/>
            <person name="Gaillardin C."/>
            <person name="Czernicka M."/>
            <person name="Durrens P."/>
            <person name="Martin T."/>
            <person name="Boer E."/>
            <person name="Gabaldon T."/>
            <person name="Cruz J."/>
            <person name="Talla E."/>
            <person name="Marck C."/>
            <person name="Goffeau A."/>
            <person name="Barbe V."/>
            <person name="Baret P."/>
            <person name="Baronian K."/>
            <person name="Beier S."/>
            <person name="Bleykasten C."/>
            <person name="Bode R."/>
            <person name="Casaregola S."/>
            <person name="Despons L."/>
            <person name="Fairhead C."/>
            <person name="Giersberg M."/>
            <person name="Gierski P."/>
            <person name="Hahnel U."/>
            <person name="Hartmann A."/>
            <person name="Jankowska D."/>
            <person name="Jubin C."/>
            <person name="Jung P."/>
            <person name="Lafontaine I."/>
            <person name="Leh-Louis V."/>
            <person name="Lemaire M."/>
            <person name="Marcet-Houben M."/>
            <person name="Mascher M."/>
            <person name="Morel G."/>
            <person name="Richard G.-F."/>
            <person name="Riechen J."/>
            <person name="Sacerdot C."/>
            <person name="Sarkar A."/>
            <person name="Savel G."/>
            <person name="Schacherer J."/>
            <person name="Sherman D."/>
            <person name="Straub M.-L."/>
            <person name="Stein N."/>
            <person name="Thierry A."/>
            <person name="Trautwein-Schult A."/>
            <person name="Westhof E."/>
            <person name="Worch S."/>
            <person name="Dujon B."/>
            <person name="Souciet J.-L."/>
            <person name="Wincker P."/>
            <person name="Scholz U."/>
            <person name="Neuveglise N."/>
        </authorList>
    </citation>
    <scope>NUCLEOTIDE SEQUENCE</scope>
    <source>
        <strain evidence="4">LS3</strain>
    </source>
</reference>
<evidence type="ECO:0000256" key="1">
    <source>
        <dbReference type="SAM" id="MobiDB-lite"/>
    </source>
</evidence>
<evidence type="ECO:0000313" key="4">
    <source>
        <dbReference type="EMBL" id="CDP38170.1"/>
    </source>
</evidence>
<feature type="compositionally biased region" description="Low complexity" evidence="1">
    <location>
        <begin position="234"/>
        <end position="259"/>
    </location>
</feature>
<feature type="domain" description="Ras-associating" evidence="3">
    <location>
        <begin position="270"/>
        <end position="348"/>
    </location>
</feature>
<name>A0A060TAS9_BLAAD</name>
<dbReference type="InterPro" id="IPR000159">
    <property type="entry name" value="RA_dom"/>
</dbReference>
<reference evidence="4" key="1">
    <citation type="submission" date="2014-02" db="EMBL/GenBank/DDBJ databases">
        <authorList>
            <person name="Genoscope - CEA"/>
        </authorList>
    </citation>
    <scope>NUCLEOTIDE SEQUENCE</scope>
    <source>
        <strain evidence="4">LS3</strain>
    </source>
</reference>
<feature type="domain" description="SAM" evidence="2">
    <location>
        <begin position="15"/>
        <end position="78"/>
    </location>
</feature>
<feature type="compositionally biased region" description="Polar residues" evidence="1">
    <location>
        <begin position="199"/>
        <end position="211"/>
    </location>
</feature>
<dbReference type="InterPro" id="IPR013761">
    <property type="entry name" value="SAM/pointed_sf"/>
</dbReference>
<dbReference type="InterPro" id="IPR029071">
    <property type="entry name" value="Ubiquitin-like_domsf"/>
</dbReference>
<dbReference type="InterPro" id="IPR001660">
    <property type="entry name" value="SAM"/>
</dbReference>
<dbReference type="SMART" id="SM00454">
    <property type="entry name" value="SAM"/>
    <property type="match status" value="1"/>
</dbReference>
<dbReference type="PANTHER" id="PTHR24135">
    <property type="entry name" value="SH3 AND MULTIPLE ANKYRIN REPEAT DOMAINS PROTEIN"/>
    <property type="match status" value="1"/>
</dbReference>
<dbReference type="Gene3D" id="1.10.150.50">
    <property type="entry name" value="Transcription Factor, Ets-1"/>
    <property type="match status" value="1"/>
</dbReference>
<dbReference type="GO" id="GO:0007165">
    <property type="term" value="P:signal transduction"/>
    <property type="evidence" value="ECO:0007669"/>
    <property type="project" value="InterPro"/>
</dbReference>
<dbReference type="Pfam" id="PF07647">
    <property type="entry name" value="SAM_2"/>
    <property type="match status" value="1"/>
</dbReference>
<dbReference type="PhylomeDB" id="A0A060TAS9"/>
<organism evidence="4">
    <name type="scientific">Blastobotrys adeninivorans</name>
    <name type="common">Yeast</name>
    <name type="synonym">Arxula adeninivorans</name>
    <dbReference type="NCBI Taxonomy" id="409370"/>
    <lineage>
        <taxon>Eukaryota</taxon>
        <taxon>Fungi</taxon>
        <taxon>Dikarya</taxon>
        <taxon>Ascomycota</taxon>
        <taxon>Saccharomycotina</taxon>
        <taxon>Dipodascomycetes</taxon>
        <taxon>Dipodascales</taxon>
        <taxon>Trichomonascaceae</taxon>
        <taxon>Blastobotrys</taxon>
    </lineage>
</organism>
<dbReference type="AlphaFoldDB" id="A0A060TAS9"/>
<dbReference type="CDD" id="cd01786">
    <property type="entry name" value="RA_STE50"/>
    <property type="match status" value="1"/>
</dbReference>
<feature type="region of interest" description="Disordered" evidence="1">
    <location>
        <begin position="147"/>
        <end position="274"/>
    </location>
</feature>
<feature type="compositionally biased region" description="Polar residues" evidence="1">
    <location>
        <begin position="164"/>
        <end position="175"/>
    </location>
</feature>
<feature type="region of interest" description="Disordered" evidence="1">
    <location>
        <begin position="350"/>
        <end position="369"/>
    </location>
</feature>
<dbReference type="PROSITE" id="PS50105">
    <property type="entry name" value="SAM_DOMAIN"/>
    <property type="match status" value="1"/>
</dbReference>
<dbReference type="Gene3D" id="3.10.20.90">
    <property type="entry name" value="Phosphatidylinositol 3-kinase Catalytic Subunit, Chain A, domain 1"/>
    <property type="match status" value="1"/>
</dbReference>
<proteinExistence type="predicted"/>
<dbReference type="PROSITE" id="PS50200">
    <property type="entry name" value="RA"/>
    <property type="match status" value="1"/>
</dbReference>